<evidence type="ECO:0000313" key="3">
    <source>
        <dbReference type="EMBL" id="PRH78102.1"/>
    </source>
</evidence>
<dbReference type="Proteomes" id="UP000239322">
    <property type="component" value="Unassembled WGS sequence"/>
</dbReference>
<dbReference type="InterPro" id="IPR005184">
    <property type="entry name" value="DUF306_Meta_HslJ"/>
</dbReference>
<accession>A0A2S9PUK3</accession>
<dbReference type="InterPro" id="IPR053147">
    <property type="entry name" value="Hsp_HslJ-like"/>
</dbReference>
<dbReference type="Pfam" id="PF03724">
    <property type="entry name" value="META"/>
    <property type="match status" value="2"/>
</dbReference>
<protein>
    <submittedName>
        <fullName evidence="3">META domain-containing protein</fullName>
    </submittedName>
</protein>
<dbReference type="PANTHER" id="PTHR35535">
    <property type="entry name" value="HEAT SHOCK PROTEIN HSLJ"/>
    <property type="match status" value="1"/>
</dbReference>
<dbReference type="AlphaFoldDB" id="A0A2S9PUK3"/>
<organism evidence="3 4">
    <name type="scientific">Streptomyces solincola</name>
    <dbReference type="NCBI Taxonomy" id="2100817"/>
    <lineage>
        <taxon>Bacteria</taxon>
        <taxon>Bacillati</taxon>
        <taxon>Actinomycetota</taxon>
        <taxon>Actinomycetes</taxon>
        <taxon>Kitasatosporales</taxon>
        <taxon>Streptomycetaceae</taxon>
        <taxon>Streptomyces</taxon>
    </lineage>
</organism>
<dbReference type="EMBL" id="PVLV01000243">
    <property type="protein sequence ID" value="PRH78102.1"/>
    <property type="molecule type" value="Genomic_DNA"/>
</dbReference>
<name>A0A2S9PUK3_9ACTN</name>
<dbReference type="PANTHER" id="PTHR35535:SF2">
    <property type="entry name" value="DUF306 DOMAIN-CONTAINING PROTEIN"/>
    <property type="match status" value="1"/>
</dbReference>
<keyword evidence="4" id="KW-1185">Reference proteome</keyword>
<evidence type="ECO:0000259" key="2">
    <source>
        <dbReference type="Pfam" id="PF03724"/>
    </source>
</evidence>
<dbReference type="RefSeq" id="WP_105869702.1">
    <property type="nucleotide sequence ID" value="NZ_PVLV01000243.1"/>
</dbReference>
<keyword evidence="1" id="KW-0732">Signal</keyword>
<dbReference type="PROSITE" id="PS51257">
    <property type="entry name" value="PROKAR_LIPOPROTEIN"/>
    <property type="match status" value="1"/>
</dbReference>
<sequence>MRNTTAQAKKKHVTARAAAAIVPLLALAAAACGTEGGAGSGSVENAPAPKVDGVHWAVQSVTVDGKKSAPPAGAAHVVFDQAKDEVGGSLGCNDFGAKAVVQGSTVTVSDVRGTAMACADARGSFEAAATKAFTGKLTARQGEDGTLTLTNADGATIRLAEQPPAPLEGTGWTVDGLVQGKGQQAAALPAGTEAKATMVFGADGSLRGNLGCNSFSTTAKKSGARLAFDRVMSTRKLCAGPQMELEQALVKTLESGKAGFRIEGRTLTVTAPDGTGFTAEGAAK</sequence>
<reference evidence="3 4" key="1">
    <citation type="submission" date="2018-03" db="EMBL/GenBank/DDBJ databases">
        <title>Novel Streptomyces sp. from soil.</title>
        <authorList>
            <person name="Tan G.Y.A."/>
            <person name="Lee Z.Y."/>
        </authorList>
    </citation>
    <scope>NUCLEOTIDE SEQUENCE [LARGE SCALE GENOMIC DNA]</scope>
    <source>
        <strain evidence="3 4">ST5x</strain>
    </source>
</reference>
<feature type="chain" id="PRO_5038663978" evidence="1">
    <location>
        <begin position="29"/>
        <end position="284"/>
    </location>
</feature>
<evidence type="ECO:0000256" key="1">
    <source>
        <dbReference type="SAM" id="SignalP"/>
    </source>
</evidence>
<comment type="caution">
    <text evidence="3">The sequence shown here is derived from an EMBL/GenBank/DDBJ whole genome shotgun (WGS) entry which is preliminary data.</text>
</comment>
<dbReference type="OrthoDB" id="4733425at2"/>
<proteinExistence type="predicted"/>
<gene>
    <name evidence="3" type="ORF">C6N75_16670</name>
</gene>
<feature type="domain" description="DUF306" evidence="2">
    <location>
        <begin position="165"/>
        <end position="274"/>
    </location>
</feature>
<evidence type="ECO:0000313" key="4">
    <source>
        <dbReference type="Proteomes" id="UP000239322"/>
    </source>
</evidence>
<dbReference type="Gene3D" id="2.40.128.270">
    <property type="match status" value="2"/>
</dbReference>
<feature type="domain" description="DUF306" evidence="2">
    <location>
        <begin position="52"/>
        <end position="156"/>
    </location>
</feature>
<dbReference type="InterPro" id="IPR038670">
    <property type="entry name" value="HslJ-like_sf"/>
</dbReference>
<feature type="signal peptide" evidence="1">
    <location>
        <begin position="1"/>
        <end position="28"/>
    </location>
</feature>